<name>A0A9W7XGB2_9FUNG</name>
<comment type="similarity">
    <text evidence="1">Belongs to the multi antimicrobial extrusion (MATE) (TC 2.A.66.1) family.</text>
</comment>
<evidence type="ECO:0000256" key="2">
    <source>
        <dbReference type="SAM" id="Phobius"/>
    </source>
</evidence>
<gene>
    <name evidence="3" type="primary">ERC1_11</name>
    <name evidence="3" type="ORF">LPJ64_006139</name>
</gene>
<dbReference type="Proteomes" id="UP001145021">
    <property type="component" value="Unassembled WGS sequence"/>
</dbReference>
<keyword evidence="2" id="KW-1133">Transmembrane helix</keyword>
<organism evidence="3 4">
    <name type="scientific">Coemansia asiatica</name>
    <dbReference type="NCBI Taxonomy" id="1052880"/>
    <lineage>
        <taxon>Eukaryota</taxon>
        <taxon>Fungi</taxon>
        <taxon>Fungi incertae sedis</taxon>
        <taxon>Zoopagomycota</taxon>
        <taxon>Kickxellomycotina</taxon>
        <taxon>Kickxellomycetes</taxon>
        <taxon>Kickxellales</taxon>
        <taxon>Kickxellaceae</taxon>
        <taxon>Coemansia</taxon>
    </lineage>
</organism>
<reference evidence="3" key="1">
    <citation type="submission" date="2022-07" db="EMBL/GenBank/DDBJ databases">
        <title>Phylogenomic reconstructions and comparative analyses of Kickxellomycotina fungi.</title>
        <authorList>
            <person name="Reynolds N.K."/>
            <person name="Stajich J.E."/>
            <person name="Barry K."/>
            <person name="Grigoriev I.V."/>
            <person name="Crous P."/>
            <person name="Smith M.E."/>
        </authorList>
    </citation>
    <scope>NUCLEOTIDE SEQUENCE</scope>
    <source>
        <strain evidence="3">NBRC 105413</strain>
    </source>
</reference>
<dbReference type="AlphaFoldDB" id="A0A9W7XGB2"/>
<feature type="transmembrane region" description="Helical" evidence="2">
    <location>
        <begin position="221"/>
        <end position="241"/>
    </location>
</feature>
<keyword evidence="2" id="KW-0812">Transmembrane</keyword>
<dbReference type="GO" id="GO:0016020">
    <property type="term" value="C:membrane"/>
    <property type="evidence" value="ECO:0007669"/>
    <property type="project" value="InterPro"/>
</dbReference>
<feature type="transmembrane region" description="Helical" evidence="2">
    <location>
        <begin position="188"/>
        <end position="209"/>
    </location>
</feature>
<dbReference type="GO" id="GO:0042910">
    <property type="term" value="F:xenobiotic transmembrane transporter activity"/>
    <property type="evidence" value="ECO:0007669"/>
    <property type="project" value="InterPro"/>
</dbReference>
<keyword evidence="4" id="KW-1185">Reference proteome</keyword>
<keyword evidence="2" id="KW-0472">Membrane</keyword>
<sequence>MFIAPIHWFCNFFFVHSPTYGIGFTGAPIVTVISNWLMFIGILIYIRFSRAIETWGGWDISAFYNMSEYFKLALPAVVTVCAEWVGFKLLVIGVSYFGASQLAANAIMLNTNTLVYQFSNGLGFGTSPRIGNLIGAAKPRQARIAAKMALLAAGFIGVLGILFLVFCGDWWALVYTSDPDVISETAKLIPALCTLIVSDGINAILSAILRGLGRQKVGANIFLFAFYVCAVPIGLYLGYVLNMQEVASHNNN</sequence>
<dbReference type="PANTHER" id="PTHR11206">
    <property type="entry name" value="MULTIDRUG RESISTANCE PROTEIN"/>
    <property type="match status" value="1"/>
</dbReference>
<dbReference type="Pfam" id="PF01554">
    <property type="entry name" value="MatE"/>
    <property type="match status" value="1"/>
</dbReference>
<evidence type="ECO:0000313" key="3">
    <source>
        <dbReference type="EMBL" id="KAJ1641964.1"/>
    </source>
</evidence>
<proteinExistence type="inferred from homology"/>
<evidence type="ECO:0000256" key="1">
    <source>
        <dbReference type="ARBA" id="ARBA00010199"/>
    </source>
</evidence>
<evidence type="ECO:0000313" key="4">
    <source>
        <dbReference type="Proteomes" id="UP001145021"/>
    </source>
</evidence>
<accession>A0A9W7XGB2</accession>
<dbReference type="EMBL" id="JANBOH010000536">
    <property type="protein sequence ID" value="KAJ1641964.1"/>
    <property type="molecule type" value="Genomic_DNA"/>
</dbReference>
<dbReference type="GO" id="GO:0015297">
    <property type="term" value="F:antiporter activity"/>
    <property type="evidence" value="ECO:0007669"/>
    <property type="project" value="InterPro"/>
</dbReference>
<feature type="transmembrane region" description="Helical" evidence="2">
    <location>
        <begin position="148"/>
        <end position="173"/>
    </location>
</feature>
<comment type="caution">
    <text evidence="3">The sequence shown here is derived from an EMBL/GenBank/DDBJ whole genome shotgun (WGS) entry which is preliminary data.</text>
</comment>
<protein>
    <submittedName>
        <fullName evidence="3">Ethionine resistance protein</fullName>
    </submittedName>
</protein>
<dbReference type="InterPro" id="IPR002528">
    <property type="entry name" value="MATE_fam"/>
</dbReference>
<feature type="transmembrane region" description="Helical" evidence="2">
    <location>
        <begin position="20"/>
        <end position="46"/>
    </location>
</feature>